<keyword evidence="3" id="KW-1185">Reference proteome</keyword>
<dbReference type="PROSITE" id="PS50943">
    <property type="entry name" value="HTH_CROC1"/>
    <property type="match status" value="1"/>
</dbReference>
<dbReference type="CDD" id="cd00093">
    <property type="entry name" value="HTH_XRE"/>
    <property type="match status" value="1"/>
</dbReference>
<dbReference type="Proteomes" id="UP001203069">
    <property type="component" value="Unassembled WGS sequence"/>
</dbReference>
<sequence>MWSKELKIKQVDKMLNDIVHQRVIKRPKKGWINLIRTALGMSTRALGDRVGLSQPRVSLIEKGEIDGSITLNTLEKVAEGLDCELVYYLVPKQGKSLEGLREQQAEKKASFINDYAETHMALEKQPTAETFQTVNKNKLKEDLLKTWRRDFWDIK</sequence>
<evidence type="ECO:0000313" key="3">
    <source>
        <dbReference type="Proteomes" id="UP001203069"/>
    </source>
</evidence>
<dbReference type="SMART" id="SM00530">
    <property type="entry name" value="HTH_XRE"/>
    <property type="match status" value="1"/>
</dbReference>
<dbReference type="SUPFAM" id="SSF47413">
    <property type="entry name" value="lambda repressor-like DNA-binding domains"/>
    <property type="match status" value="1"/>
</dbReference>
<gene>
    <name evidence="2" type="ORF">MFP26_04570</name>
</gene>
<organism evidence="2 3">
    <name type="scientific">Brenneria tiliae</name>
    <dbReference type="NCBI Taxonomy" id="2914984"/>
    <lineage>
        <taxon>Bacteria</taxon>
        <taxon>Pseudomonadati</taxon>
        <taxon>Pseudomonadota</taxon>
        <taxon>Gammaproteobacteria</taxon>
        <taxon>Enterobacterales</taxon>
        <taxon>Pectobacteriaceae</taxon>
        <taxon>Brenneria</taxon>
    </lineage>
</organism>
<accession>A0ABT0MQ61</accession>
<feature type="domain" description="HTH cro/C1-type" evidence="1">
    <location>
        <begin position="32"/>
        <end position="88"/>
    </location>
</feature>
<dbReference type="InterPro" id="IPR001387">
    <property type="entry name" value="Cro/C1-type_HTH"/>
</dbReference>
<dbReference type="Gene3D" id="1.10.260.40">
    <property type="entry name" value="lambda repressor-like DNA-binding domains"/>
    <property type="match status" value="1"/>
</dbReference>
<dbReference type="NCBIfam" id="TIGR02612">
    <property type="entry name" value="mob_myst_A"/>
    <property type="match status" value="1"/>
</dbReference>
<reference evidence="2 3" key="1">
    <citation type="submission" date="2022-02" db="EMBL/GenBank/DDBJ databases">
        <title>Description of Brenneria tiliae sp. nov. isolated from symptomatic Tilia x moltkei and Tilia x europaea trees in the UK.</title>
        <authorList>
            <person name="Kile H."/>
        </authorList>
    </citation>
    <scope>NUCLEOTIDE SEQUENCE [LARGE SCALE GENOMIC DNA]</scope>
    <source>
        <strain evidence="2 3">MC1SB4.1</strain>
    </source>
</reference>
<proteinExistence type="predicted"/>
<dbReference type="EMBL" id="JAKPBZ010000105">
    <property type="protein sequence ID" value="MCL2891974.1"/>
    <property type="molecule type" value="Genomic_DNA"/>
</dbReference>
<protein>
    <submittedName>
        <fullName evidence="2">Mobile mystery protein A</fullName>
    </submittedName>
</protein>
<comment type="caution">
    <text evidence="2">The sequence shown here is derived from an EMBL/GenBank/DDBJ whole genome shotgun (WGS) entry which is preliminary data.</text>
</comment>
<dbReference type="InterPro" id="IPR013435">
    <property type="entry name" value="Mobile_mystery_prot_A"/>
</dbReference>
<dbReference type="Pfam" id="PF01381">
    <property type="entry name" value="HTH_3"/>
    <property type="match status" value="1"/>
</dbReference>
<evidence type="ECO:0000313" key="2">
    <source>
        <dbReference type="EMBL" id="MCL2891974.1"/>
    </source>
</evidence>
<name>A0ABT0MQ61_9GAMM</name>
<evidence type="ECO:0000259" key="1">
    <source>
        <dbReference type="PROSITE" id="PS50943"/>
    </source>
</evidence>
<dbReference type="InterPro" id="IPR010982">
    <property type="entry name" value="Lambda_DNA-bd_dom_sf"/>
</dbReference>
<dbReference type="RefSeq" id="WP_249243791.1">
    <property type="nucleotide sequence ID" value="NZ_JAKPBZ010000105.1"/>
</dbReference>